<sequence length="101" mass="11507">MWECYRVQMVRSVQPSYILCLDECMVKWLGRGMPGLIVVPRKLTPMGLEIHTVCDGLSGIMINFEIYEGKERMEKKEYMGWESPFGAIGKSTALTLCVTKP</sequence>
<dbReference type="Pfam" id="PF13843">
    <property type="entry name" value="DDE_Tnp_1_7"/>
    <property type="match status" value="1"/>
</dbReference>
<gene>
    <name evidence="2" type="ORF">CBRE1094_LOCUS35756</name>
</gene>
<name>A0A7S2N7I1_9EUKA</name>
<dbReference type="AlphaFoldDB" id="A0A7S2N7I1"/>
<accession>A0A7S2N7I1</accession>
<organism evidence="2">
    <name type="scientific">Haptolina brevifila</name>
    <dbReference type="NCBI Taxonomy" id="156173"/>
    <lineage>
        <taxon>Eukaryota</taxon>
        <taxon>Haptista</taxon>
        <taxon>Haptophyta</taxon>
        <taxon>Prymnesiophyceae</taxon>
        <taxon>Prymnesiales</taxon>
        <taxon>Prymnesiaceae</taxon>
        <taxon>Haptolina</taxon>
    </lineage>
</organism>
<dbReference type="InterPro" id="IPR029526">
    <property type="entry name" value="PGBD"/>
</dbReference>
<protein>
    <recommendedName>
        <fullName evidence="1">PiggyBac transposable element-derived protein domain-containing protein</fullName>
    </recommendedName>
</protein>
<dbReference type="EMBL" id="HBGU01065607">
    <property type="protein sequence ID" value="CAD9524769.1"/>
    <property type="molecule type" value="Transcribed_RNA"/>
</dbReference>
<evidence type="ECO:0000259" key="1">
    <source>
        <dbReference type="Pfam" id="PF13843"/>
    </source>
</evidence>
<evidence type="ECO:0000313" key="2">
    <source>
        <dbReference type="EMBL" id="CAD9524769.1"/>
    </source>
</evidence>
<feature type="domain" description="PiggyBac transposable element-derived protein" evidence="1">
    <location>
        <begin position="8"/>
        <end position="76"/>
    </location>
</feature>
<reference evidence="2" key="1">
    <citation type="submission" date="2021-01" db="EMBL/GenBank/DDBJ databases">
        <authorList>
            <person name="Corre E."/>
            <person name="Pelletier E."/>
            <person name="Niang G."/>
            <person name="Scheremetjew M."/>
            <person name="Finn R."/>
            <person name="Kale V."/>
            <person name="Holt S."/>
            <person name="Cochrane G."/>
            <person name="Meng A."/>
            <person name="Brown T."/>
            <person name="Cohen L."/>
        </authorList>
    </citation>
    <scope>NUCLEOTIDE SEQUENCE</scope>
    <source>
        <strain evidence="2">UTEX LB 985</strain>
    </source>
</reference>
<proteinExistence type="predicted"/>